<organism evidence="2 3">
    <name type="scientific">Didymodactylos carnosus</name>
    <dbReference type="NCBI Taxonomy" id="1234261"/>
    <lineage>
        <taxon>Eukaryota</taxon>
        <taxon>Metazoa</taxon>
        <taxon>Spiralia</taxon>
        <taxon>Gnathifera</taxon>
        <taxon>Rotifera</taxon>
        <taxon>Eurotatoria</taxon>
        <taxon>Bdelloidea</taxon>
        <taxon>Philodinida</taxon>
        <taxon>Philodinidae</taxon>
        <taxon>Didymodactylos</taxon>
    </lineage>
</organism>
<evidence type="ECO:0000313" key="1">
    <source>
        <dbReference type="EMBL" id="CAF1036534.1"/>
    </source>
</evidence>
<comment type="caution">
    <text evidence="2">The sequence shown here is derived from an EMBL/GenBank/DDBJ whole genome shotgun (WGS) entry which is preliminary data.</text>
</comment>
<name>A0A8S2JLQ2_9BILA</name>
<protein>
    <submittedName>
        <fullName evidence="2">Uncharacterized protein</fullName>
    </submittedName>
</protein>
<gene>
    <name evidence="1" type="ORF">OVA965_LOCUS16263</name>
    <name evidence="2" type="ORF">TMI583_LOCUS16272</name>
</gene>
<dbReference type="Proteomes" id="UP000682733">
    <property type="component" value="Unassembled WGS sequence"/>
</dbReference>
<sequence length="90" mass="10348">MLNDDETLRLLFIIFYRSDAKPLKFKVVDNPFETKSSIWDTFGFLAEADENGEFHARWLAARSVITYVLKDSSTNGLNYQKCPLALVRQG</sequence>
<dbReference type="Proteomes" id="UP000677228">
    <property type="component" value="Unassembled WGS sequence"/>
</dbReference>
<evidence type="ECO:0000313" key="3">
    <source>
        <dbReference type="Proteomes" id="UP000682733"/>
    </source>
</evidence>
<reference evidence="2" key="1">
    <citation type="submission" date="2021-02" db="EMBL/GenBank/DDBJ databases">
        <authorList>
            <person name="Nowell W R."/>
        </authorList>
    </citation>
    <scope>NUCLEOTIDE SEQUENCE</scope>
</reference>
<proteinExistence type="predicted"/>
<accession>A0A8S2JLQ2</accession>
<dbReference type="AlphaFoldDB" id="A0A8S2JLQ2"/>
<dbReference type="EMBL" id="CAJOBA010007522">
    <property type="protein sequence ID" value="CAF3804786.1"/>
    <property type="molecule type" value="Genomic_DNA"/>
</dbReference>
<evidence type="ECO:0000313" key="2">
    <source>
        <dbReference type="EMBL" id="CAF3804786.1"/>
    </source>
</evidence>
<dbReference type="EMBL" id="CAJNOK010007511">
    <property type="protein sequence ID" value="CAF1036534.1"/>
    <property type="molecule type" value="Genomic_DNA"/>
</dbReference>